<keyword evidence="3 5" id="KW-0378">Hydrolase</keyword>
<protein>
    <recommendedName>
        <fullName evidence="5">Exodeoxyribonuclease 7 large subunit</fullName>
        <ecNumber evidence="5">3.1.11.6</ecNumber>
    </recommendedName>
    <alternativeName>
        <fullName evidence="5">Exodeoxyribonuclease VII large subunit</fullName>
        <shortName evidence="5">Exonuclease VII large subunit</shortName>
    </alternativeName>
</protein>
<reference evidence="10 11" key="1">
    <citation type="submission" date="2021-04" db="EMBL/GenBank/DDBJ databases">
        <authorList>
            <person name="Pira H."/>
            <person name="Risdian C."/>
            <person name="Wink J."/>
        </authorList>
    </citation>
    <scope>NUCLEOTIDE SEQUENCE [LARGE SCALE GENOMIC DNA]</scope>
    <source>
        <strain evidence="10 11">WHA3</strain>
    </source>
</reference>
<dbReference type="HAMAP" id="MF_00378">
    <property type="entry name" value="Exonuc_7_L"/>
    <property type="match status" value="1"/>
</dbReference>
<comment type="subunit">
    <text evidence="5">Heterooligomer composed of large and small subunits.</text>
</comment>
<organism evidence="10 11">
    <name type="scientific">Pacificimonas pallii</name>
    <dbReference type="NCBI Taxonomy" id="2827236"/>
    <lineage>
        <taxon>Bacteria</taxon>
        <taxon>Pseudomonadati</taxon>
        <taxon>Pseudomonadota</taxon>
        <taxon>Alphaproteobacteria</taxon>
        <taxon>Sphingomonadales</taxon>
        <taxon>Sphingosinicellaceae</taxon>
        <taxon>Pacificimonas</taxon>
    </lineage>
</organism>
<dbReference type="Proteomes" id="UP000722336">
    <property type="component" value="Unassembled WGS sequence"/>
</dbReference>
<evidence type="ECO:0000259" key="9">
    <source>
        <dbReference type="Pfam" id="PF13742"/>
    </source>
</evidence>
<comment type="subcellular location">
    <subcellularLocation>
        <location evidence="5 6">Cytoplasm</location>
    </subcellularLocation>
</comment>
<keyword evidence="11" id="KW-1185">Reference proteome</keyword>
<comment type="similarity">
    <text evidence="5 6">Belongs to the XseA family.</text>
</comment>
<gene>
    <name evidence="5" type="primary">xseA</name>
    <name evidence="10" type="ORF">KCG44_01135</name>
</gene>
<feature type="domain" description="Exonuclease VII large subunit C-terminal" evidence="8">
    <location>
        <begin position="140"/>
        <end position="496"/>
    </location>
</feature>
<evidence type="ECO:0000256" key="6">
    <source>
        <dbReference type="RuleBase" id="RU004355"/>
    </source>
</evidence>
<evidence type="ECO:0000256" key="2">
    <source>
        <dbReference type="ARBA" id="ARBA00022722"/>
    </source>
</evidence>
<feature type="domain" description="OB-fold nucleic acid binding" evidence="9">
    <location>
        <begin position="24"/>
        <end position="117"/>
    </location>
</feature>
<dbReference type="Pfam" id="PF02601">
    <property type="entry name" value="Exonuc_VII_L"/>
    <property type="match status" value="1"/>
</dbReference>
<evidence type="ECO:0000313" key="11">
    <source>
        <dbReference type="Proteomes" id="UP000722336"/>
    </source>
</evidence>
<dbReference type="InterPro" id="IPR003753">
    <property type="entry name" value="Exonuc_VII_L"/>
</dbReference>
<dbReference type="InterPro" id="IPR025824">
    <property type="entry name" value="OB-fold_nuc-bd_dom"/>
</dbReference>
<evidence type="ECO:0000256" key="3">
    <source>
        <dbReference type="ARBA" id="ARBA00022801"/>
    </source>
</evidence>
<dbReference type="EMBL" id="JAGSPA010000001">
    <property type="protein sequence ID" value="MBV7255380.1"/>
    <property type="molecule type" value="Genomic_DNA"/>
</dbReference>
<keyword evidence="4 5" id="KW-0269">Exonuclease</keyword>
<dbReference type="GO" id="GO:0008855">
    <property type="term" value="F:exodeoxyribonuclease VII activity"/>
    <property type="evidence" value="ECO:0007669"/>
    <property type="project" value="UniProtKB-EC"/>
</dbReference>
<evidence type="ECO:0000256" key="4">
    <source>
        <dbReference type="ARBA" id="ARBA00022839"/>
    </source>
</evidence>
<dbReference type="CDD" id="cd04489">
    <property type="entry name" value="ExoVII_LU_OBF"/>
    <property type="match status" value="1"/>
</dbReference>
<dbReference type="Pfam" id="PF13742">
    <property type="entry name" value="tRNA_anti_2"/>
    <property type="match status" value="1"/>
</dbReference>
<dbReference type="PANTHER" id="PTHR30008">
    <property type="entry name" value="EXODEOXYRIBONUCLEASE 7 LARGE SUBUNIT"/>
    <property type="match status" value="1"/>
</dbReference>
<accession>A0ABS6SAG3</accession>
<comment type="caution">
    <text evidence="10">The sequence shown here is derived from an EMBL/GenBank/DDBJ whole genome shotgun (WGS) entry which is preliminary data.</text>
</comment>
<evidence type="ECO:0000256" key="1">
    <source>
        <dbReference type="ARBA" id="ARBA00022490"/>
    </source>
</evidence>
<keyword evidence="2 5" id="KW-0540">Nuclease</keyword>
<sequence>MIFVRRIGSVTSMSEDSPSNAHEYSVGDLSKALKRAVEERFGNVRLRGEISGWKVPASGHAYFTLKDENAVIDAVMWRGQRVRLDFQPEDGLDVIAEGKVTTYAGRSKYQIVVERMRVAGAGALMALLEKRKAALAAEGLFAAERKRAIPFLPRTIGIVTSPTGAVIRDILHRLADRFPRDVILWPAKVQGDGAAEEIARGVEGLNAAEGFVRPDLIIVARGGGSIEDLWAFNEEVVVRAIAASGIPVVSAVGHETDTTLADFAADLRAPTPTAAAEQAVPVRADLAATVAEYGARLQAAIRNAGRARAERLRMIAARLPQPEAVLAARQQRFDDISARMPNPADMLARREDRFTSIAARLPKALAARAGVARQDLIRVSATLKPALLERFVAQRGDRAAALADRAVRAASQMLIRESAETKSITRRLDPVILRRRVTAEQRRLDDLGRVLTSLDPRGPLSRGFALVETETGVVTSAATAKREARMMLRFADDAVEVFTGAAPPPAKRPKPSARIRKPPAGQADLF</sequence>
<keyword evidence="1 5" id="KW-0963">Cytoplasm</keyword>
<evidence type="ECO:0000256" key="7">
    <source>
        <dbReference type="SAM" id="MobiDB-lite"/>
    </source>
</evidence>
<feature type="region of interest" description="Disordered" evidence="7">
    <location>
        <begin position="500"/>
        <end position="526"/>
    </location>
</feature>
<evidence type="ECO:0000313" key="10">
    <source>
        <dbReference type="EMBL" id="MBV7255380.1"/>
    </source>
</evidence>
<evidence type="ECO:0000256" key="5">
    <source>
        <dbReference type="HAMAP-Rule" id="MF_00378"/>
    </source>
</evidence>
<feature type="compositionally biased region" description="Basic residues" evidence="7">
    <location>
        <begin position="507"/>
        <end position="517"/>
    </location>
</feature>
<dbReference type="PANTHER" id="PTHR30008:SF0">
    <property type="entry name" value="EXODEOXYRIBONUCLEASE 7 LARGE SUBUNIT"/>
    <property type="match status" value="1"/>
</dbReference>
<comment type="catalytic activity">
    <reaction evidence="5 6">
        <text>Exonucleolytic cleavage in either 5'- to 3'- or 3'- to 5'-direction to yield nucleoside 5'-phosphates.</text>
        <dbReference type="EC" id="3.1.11.6"/>
    </reaction>
</comment>
<evidence type="ECO:0000259" key="8">
    <source>
        <dbReference type="Pfam" id="PF02601"/>
    </source>
</evidence>
<dbReference type="NCBIfam" id="TIGR00237">
    <property type="entry name" value="xseA"/>
    <property type="match status" value="1"/>
</dbReference>
<dbReference type="InterPro" id="IPR020579">
    <property type="entry name" value="Exonuc_VII_lsu_C"/>
</dbReference>
<proteinExistence type="inferred from homology"/>
<comment type="function">
    <text evidence="5">Bidirectionally degrades single-stranded DNA into large acid-insoluble oligonucleotides, which are then degraded further into small acid-soluble oligonucleotides.</text>
</comment>
<dbReference type="EC" id="3.1.11.6" evidence="5"/>
<name>A0ABS6SAG3_9SPHN</name>